<dbReference type="CDD" id="cd05466">
    <property type="entry name" value="PBP2_LTTR_substrate"/>
    <property type="match status" value="1"/>
</dbReference>
<dbReference type="GO" id="GO:0005829">
    <property type="term" value="C:cytosol"/>
    <property type="evidence" value="ECO:0007669"/>
    <property type="project" value="TreeGrafter"/>
</dbReference>
<comment type="similarity">
    <text evidence="1">Belongs to the LysR transcriptional regulatory family.</text>
</comment>
<dbReference type="Gene3D" id="1.10.10.10">
    <property type="entry name" value="Winged helix-like DNA-binding domain superfamily/Winged helix DNA-binding domain"/>
    <property type="match status" value="1"/>
</dbReference>
<dbReference type="GO" id="GO:0003677">
    <property type="term" value="F:DNA binding"/>
    <property type="evidence" value="ECO:0007669"/>
    <property type="project" value="UniProtKB-KW"/>
</dbReference>
<sequence length="297" mass="33420">MDTKQIQYILKVAECQNITRAAEQLFVSQPALSHFISKAEEELGAKIFNRGTTPLTLTQAGERYVKTAKMILSLQESLKQEIENLKDCRSGEITLGLSDMRATTMLPFILPEFRRLYPNVTIRTVESSSKEVENNVRNGVVEIGIIPLYDYGQDLSSSVLYDEELLLVSFADLPSNHGESRNWVSIGDMTGRDFILLNRGNRIRRAVEAIFLEHGVKPRSIVESCNNMTVYMMAAAGVGLAIVPDSVVRIMNPMRIPRVYSIGKGGFHWNIGAIWRQDMVLSGAHTQLIRLLKNRYV</sequence>
<evidence type="ECO:0000256" key="2">
    <source>
        <dbReference type="ARBA" id="ARBA00023015"/>
    </source>
</evidence>
<keyword evidence="2" id="KW-0805">Transcription regulation</keyword>
<protein>
    <submittedName>
        <fullName evidence="6">LysR family transcriptional regulator</fullName>
    </submittedName>
</protein>
<dbReference type="AlphaFoldDB" id="A0A9D2TFU3"/>
<evidence type="ECO:0000256" key="1">
    <source>
        <dbReference type="ARBA" id="ARBA00009437"/>
    </source>
</evidence>
<feature type="domain" description="HTH lysR-type" evidence="5">
    <location>
        <begin position="1"/>
        <end position="58"/>
    </location>
</feature>
<evidence type="ECO:0000313" key="7">
    <source>
        <dbReference type="Proteomes" id="UP000823863"/>
    </source>
</evidence>
<dbReference type="PROSITE" id="PS50931">
    <property type="entry name" value="HTH_LYSR"/>
    <property type="match status" value="1"/>
</dbReference>
<comment type="caution">
    <text evidence="6">The sequence shown here is derived from an EMBL/GenBank/DDBJ whole genome shotgun (WGS) entry which is preliminary data.</text>
</comment>
<dbReference type="InterPro" id="IPR005119">
    <property type="entry name" value="LysR_subst-bd"/>
</dbReference>
<dbReference type="InterPro" id="IPR000847">
    <property type="entry name" value="LysR_HTH_N"/>
</dbReference>
<dbReference type="PANTHER" id="PTHR30419">
    <property type="entry name" value="HTH-TYPE TRANSCRIPTIONAL REGULATOR YBHD"/>
    <property type="match status" value="1"/>
</dbReference>
<dbReference type="GO" id="GO:0003700">
    <property type="term" value="F:DNA-binding transcription factor activity"/>
    <property type="evidence" value="ECO:0007669"/>
    <property type="project" value="InterPro"/>
</dbReference>
<dbReference type="Gene3D" id="3.40.190.290">
    <property type="match status" value="1"/>
</dbReference>
<dbReference type="SUPFAM" id="SSF46785">
    <property type="entry name" value="Winged helix' DNA-binding domain"/>
    <property type="match status" value="1"/>
</dbReference>
<dbReference type="Proteomes" id="UP000823863">
    <property type="component" value="Unassembled WGS sequence"/>
</dbReference>
<dbReference type="PRINTS" id="PR00039">
    <property type="entry name" value="HTHLYSR"/>
</dbReference>
<reference evidence="6" key="2">
    <citation type="submission" date="2021-04" db="EMBL/GenBank/DDBJ databases">
        <authorList>
            <person name="Gilroy R."/>
        </authorList>
    </citation>
    <scope>NUCLEOTIDE SEQUENCE</scope>
    <source>
        <strain evidence="6">CHK198-12963</strain>
    </source>
</reference>
<proteinExistence type="inferred from homology"/>
<keyword evidence="3" id="KW-0238">DNA-binding</keyword>
<dbReference type="Pfam" id="PF00126">
    <property type="entry name" value="HTH_1"/>
    <property type="match status" value="1"/>
</dbReference>
<accession>A0A9D2TFU3</accession>
<reference evidence="6" key="1">
    <citation type="journal article" date="2021" name="PeerJ">
        <title>Extensive microbial diversity within the chicken gut microbiome revealed by metagenomics and culture.</title>
        <authorList>
            <person name="Gilroy R."/>
            <person name="Ravi A."/>
            <person name="Getino M."/>
            <person name="Pursley I."/>
            <person name="Horton D.L."/>
            <person name="Alikhan N.F."/>
            <person name="Baker D."/>
            <person name="Gharbi K."/>
            <person name="Hall N."/>
            <person name="Watson M."/>
            <person name="Adriaenssens E.M."/>
            <person name="Foster-Nyarko E."/>
            <person name="Jarju S."/>
            <person name="Secka A."/>
            <person name="Antonio M."/>
            <person name="Oren A."/>
            <person name="Chaudhuri R.R."/>
            <person name="La Ragione R."/>
            <person name="Hildebrand F."/>
            <person name="Pallen M.J."/>
        </authorList>
    </citation>
    <scope>NUCLEOTIDE SEQUENCE</scope>
    <source>
        <strain evidence="6">CHK198-12963</strain>
    </source>
</reference>
<evidence type="ECO:0000256" key="4">
    <source>
        <dbReference type="ARBA" id="ARBA00023163"/>
    </source>
</evidence>
<dbReference type="InterPro" id="IPR050950">
    <property type="entry name" value="HTH-type_LysR_regulators"/>
</dbReference>
<dbReference type="InterPro" id="IPR036388">
    <property type="entry name" value="WH-like_DNA-bd_sf"/>
</dbReference>
<dbReference type="SUPFAM" id="SSF53850">
    <property type="entry name" value="Periplasmic binding protein-like II"/>
    <property type="match status" value="1"/>
</dbReference>
<evidence type="ECO:0000313" key="6">
    <source>
        <dbReference type="EMBL" id="HJC67511.1"/>
    </source>
</evidence>
<dbReference type="Pfam" id="PF03466">
    <property type="entry name" value="LysR_substrate"/>
    <property type="match status" value="1"/>
</dbReference>
<gene>
    <name evidence="6" type="ORF">H9931_12505</name>
</gene>
<dbReference type="InterPro" id="IPR036390">
    <property type="entry name" value="WH_DNA-bd_sf"/>
</dbReference>
<name>A0A9D2TFU3_9FIRM</name>
<evidence type="ECO:0000256" key="3">
    <source>
        <dbReference type="ARBA" id="ARBA00023125"/>
    </source>
</evidence>
<dbReference type="FunFam" id="1.10.10.10:FF:000001">
    <property type="entry name" value="LysR family transcriptional regulator"/>
    <property type="match status" value="1"/>
</dbReference>
<organism evidence="6 7">
    <name type="scientific">Candidatus Enterocloster excrementigallinarum</name>
    <dbReference type="NCBI Taxonomy" id="2838558"/>
    <lineage>
        <taxon>Bacteria</taxon>
        <taxon>Bacillati</taxon>
        <taxon>Bacillota</taxon>
        <taxon>Clostridia</taxon>
        <taxon>Lachnospirales</taxon>
        <taxon>Lachnospiraceae</taxon>
        <taxon>Enterocloster</taxon>
    </lineage>
</organism>
<dbReference type="EMBL" id="DWWB01000074">
    <property type="protein sequence ID" value="HJC67511.1"/>
    <property type="molecule type" value="Genomic_DNA"/>
</dbReference>
<keyword evidence="4" id="KW-0804">Transcription</keyword>
<evidence type="ECO:0000259" key="5">
    <source>
        <dbReference type="PROSITE" id="PS50931"/>
    </source>
</evidence>